<dbReference type="GO" id="GO:0016874">
    <property type="term" value="F:ligase activity"/>
    <property type="evidence" value="ECO:0007669"/>
    <property type="project" value="UniProtKB-KW"/>
</dbReference>
<accession>A0A1H2FXX2</accession>
<evidence type="ECO:0000313" key="14">
    <source>
        <dbReference type="EMBL" id="SDU11888.1"/>
    </source>
</evidence>
<dbReference type="Pfam" id="PF12483">
    <property type="entry name" value="GIDE"/>
    <property type="match status" value="1"/>
</dbReference>
<organism evidence="14 15">
    <name type="scientific">Halopseudomonas salegens</name>
    <dbReference type="NCBI Taxonomy" id="1434072"/>
    <lineage>
        <taxon>Bacteria</taxon>
        <taxon>Pseudomonadati</taxon>
        <taxon>Pseudomonadota</taxon>
        <taxon>Gammaproteobacteria</taxon>
        <taxon>Pseudomonadales</taxon>
        <taxon>Pseudomonadaceae</taxon>
        <taxon>Halopseudomonas</taxon>
    </lineage>
</organism>
<keyword evidence="11 12" id="KW-0472">Membrane</keyword>
<evidence type="ECO:0000256" key="3">
    <source>
        <dbReference type="ARBA" id="ARBA00012483"/>
    </source>
</evidence>
<evidence type="ECO:0000256" key="1">
    <source>
        <dbReference type="ARBA" id="ARBA00000900"/>
    </source>
</evidence>
<dbReference type="InterPro" id="IPR018247">
    <property type="entry name" value="EF_Hand_1_Ca_BS"/>
</dbReference>
<protein>
    <recommendedName>
        <fullName evidence="3">RING-type E3 ubiquitin transferase</fullName>
        <ecNumber evidence="3">2.3.2.27</ecNumber>
    </recommendedName>
</protein>
<evidence type="ECO:0000256" key="8">
    <source>
        <dbReference type="ARBA" id="ARBA00022786"/>
    </source>
</evidence>
<dbReference type="GO" id="GO:0005509">
    <property type="term" value="F:calcium ion binding"/>
    <property type="evidence" value="ECO:0007669"/>
    <property type="project" value="InterPro"/>
</dbReference>
<keyword evidence="15" id="KW-1185">Reference proteome</keyword>
<evidence type="ECO:0000256" key="10">
    <source>
        <dbReference type="ARBA" id="ARBA00022989"/>
    </source>
</evidence>
<reference evidence="15" key="1">
    <citation type="submission" date="2016-10" db="EMBL/GenBank/DDBJ databases">
        <authorList>
            <person name="Varghese N."/>
            <person name="Submissions S."/>
        </authorList>
    </citation>
    <scope>NUCLEOTIDE SEQUENCE [LARGE SCALE GENOMIC DNA]</scope>
    <source>
        <strain evidence="15">CECT 8338</strain>
    </source>
</reference>
<dbReference type="Proteomes" id="UP000243924">
    <property type="component" value="Chromosome I"/>
</dbReference>
<dbReference type="GO" id="GO:0061630">
    <property type="term" value="F:ubiquitin protein ligase activity"/>
    <property type="evidence" value="ECO:0007669"/>
    <property type="project" value="UniProtKB-EC"/>
</dbReference>
<evidence type="ECO:0000256" key="12">
    <source>
        <dbReference type="SAM" id="Phobius"/>
    </source>
</evidence>
<dbReference type="GO" id="GO:0016567">
    <property type="term" value="P:protein ubiquitination"/>
    <property type="evidence" value="ECO:0007669"/>
    <property type="project" value="InterPro"/>
</dbReference>
<evidence type="ECO:0000256" key="9">
    <source>
        <dbReference type="ARBA" id="ARBA00022833"/>
    </source>
</evidence>
<dbReference type="RefSeq" id="WP_231701618.1">
    <property type="nucleotide sequence ID" value="NZ_LT629787.1"/>
</dbReference>
<keyword evidence="7" id="KW-0863">Zinc-finger</keyword>
<evidence type="ECO:0000256" key="11">
    <source>
        <dbReference type="ARBA" id="ARBA00023136"/>
    </source>
</evidence>
<name>A0A1H2FXX2_9GAMM</name>
<dbReference type="AlphaFoldDB" id="A0A1H2FXX2"/>
<keyword evidence="8" id="KW-0833">Ubl conjugation pathway</keyword>
<dbReference type="EC" id="2.3.2.27" evidence="3"/>
<feature type="transmembrane region" description="Helical" evidence="12">
    <location>
        <begin position="15"/>
        <end position="34"/>
    </location>
</feature>
<sequence length="309" mass="35114">MIDVHGLFWLPPGQFWMLLLFVCVATLACAWLMFSRYRRARWIEDTPRSRIRSAAQGLVELAGRLESGGHAPLVSPLGGANCLWYRFKVEEYRSSGRNSRWRVIESGESERPFLLCDETGQCWIDPRGAEVHPARRRRWEGRQRWPLNPGGGSGVLNLLVSKRYRYSEELLLADEVLYALGWFKSRGGGREAVDERAMARRIISNWKADYTDLLARFDHNRDGQLDMQEWQQVQQAAASEASSQAREQNAAEVVHTLSRPPRRGLPFLLSDHHEDALSGRMRRHAQWSCAGFVLAGAGAVWLALALVTS</sequence>
<evidence type="ECO:0000313" key="15">
    <source>
        <dbReference type="Proteomes" id="UP000243924"/>
    </source>
</evidence>
<keyword evidence="10 12" id="KW-1133">Transmembrane helix</keyword>
<keyword evidence="4" id="KW-0808">Transferase</keyword>
<evidence type="ECO:0000256" key="6">
    <source>
        <dbReference type="ARBA" id="ARBA00022723"/>
    </source>
</evidence>
<evidence type="ECO:0000256" key="2">
    <source>
        <dbReference type="ARBA" id="ARBA00004141"/>
    </source>
</evidence>
<feature type="domain" description="EF-hand" evidence="13">
    <location>
        <begin position="205"/>
        <end position="240"/>
    </location>
</feature>
<dbReference type="InterPro" id="IPR002048">
    <property type="entry name" value="EF_hand_dom"/>
</dbReference>
<dbReference type="PROSITE" id="PS50222">
    <property type="entry name" value="EF_HAND_2"/>
    <property type="match status" value="1"/>
</dbReference>
<gene>
    <name evidence="14" type="ORF">SAMN05216210_1867</name>
</gene>
<keyword evidence="5 12" id="KW-0812">Transmembrane</keyword>
<evidence type="ECO:0000256" key="7">
    <source>
        <dbReference type="ARBA" id="ARBA00022771"/>
    </source>
</evidence>
<keyword evidence="9" id="KW-0862">Zinc</keyword>
<proteinExistence type="predicted"/>
<keyword evidence="14" id="KW-0436">Ligase</keyword>
<evidence type="ECO:0000256" key="4">
    <source>
        <dbReference type="ARBA" id="ARBA00022679"/>
    </source>
</evidence>
<dbReference type="InterPro" id="IPR022170">
    <property type="entry name" value="MUL1-like"/>
</dbReference>
<keyword evidence="6" id="KW-0479">Metal-binding</keyword>
<evidence type="ECO:0000256" key="5">
    <source>
        <dbReference type="ARBA" id="ARBA00022692"/>
    </source>
</evidence>
<dbReference type="GO" id="GO:0008270">
    <property type="term" value="F:zinc ion binding"/>
    <property type="evidence" value="ECO:0007669"/>
    <property type="project" value="UniProtKB-KW"/>
</dbReference>
<dbReference type="EMBL" id="LT629787">
    <property type="protein sequence ID" value="SDU11888.1"/>
    <property type="molecule type" value="Genomic_DNA"/>
</dbReference>
<comment type="subcellular location">
    <subcellularLocation>
        <location evidence="2">Membrane</location>
        <topology evidence="2">Multi-pass membrane protein</topology>
    </subcellularLocation>
</comment>
<dbReference type="STRING" id="1434072.SAMN05216210_1867"/>
<evidence type="ECO:0000259" key="13">
    <source>
        <dbReference type="PROSITE" id="PS50222"/>
    </source>
</evidence>
<dbReference type="PROSITE" id="PS00018">
    <property type="entry name" value="EF_HAND_1"/>
    <property type="match status" value="1"/>
</dbReference>
<dbReference type="GO" id="GO:0016020">
    <property type="term" value="C:membrane"/>
    <property type="evidence" value="ECO:0007669"/>
    <property type="project" value="UniProtKB-SubCell"/>
</dbReference>
<comment type="catalytic activity">
    <reaction evidence="1">
        <text>S-ubiquitinyl-[E2 ubiquitin-conjugating enzyme]-L-cysteine + [acceptor protein]-L-lysine = [E2 ubiquitin-conjugating enzyme]-L-cysteine + N(6)-ubiquitinyl-[acceptor protein]-L-lysine.</text>
        <dbReference type="EC" id="2.3.2.27"/>
    </reaction>
</comment>
<feature type="transmembrane region" description="Helical" evidence="12">
    <location>
        <begin position="287"/>
        <end position="307"/>
    </location>
</feature>